<dbReference type="Proteomes" id="UP000182658">
    <property type="component" value="Unassembled WGS sequence"/>
</dbReference>
<accession>A0A1J7JCQ1</accession>
<feature type="region of interest" description="Disordered" evidence="1">
    <location>
        <begin position="408"/>
        <end position="449"/>
    </location>
</feature>
<proteinExistence type="predicted"/>
<sequence>MTNRIFNGSSSYRGSSLTGTPAPEDMETEPDIATYDGSSFAPINGEEKTRPISVGGNELEDEIVVGTRAKKASMGLHPSKAPEEQTELGTNETIDEEQTFLRVSKRKRASRPVAFFDGDEEEDHEQEDPAAADKPVTRRSSLDDVSQSAQNANGPMVPLNAPVRQILRQPKTKRARHISPSESPTGLSDSELSDPPVPKRTPAVAAPSMAAPTQPGPESQPASDKHRILLGYWKHSSEEKPEDKHAVMGVLGNNNQLRPRLVKATRDGRTLIGNHPPGAGGVWRNWDEIVFEDHIGHLTRTQLKEYVRVRQRQKELGETPEQESANQVAAAKRAASAVEAGDQPSVADFVEPPTPAASLETPATGQKRGRGRLPSVLLRDANRPKRTPTVEQLNARAQEQVAKAEVIQRRNSQRVSSVAAAVAPSPPSSLAALPPTPAPPSPGNPNANRRVFDQAVGGMQRNWAAQAEAAARDGVDDAKVYLGTRYEYKRSGDFQGMYAAPGTIISIGDEDYVENRVLRRVGRRYSN</sequence>
<dbReference type="InParanoid" id="A0A1J7JCQ1"/>
<feature type="region of interest" description="Disordered" evidence="1">
    <location>
        <begin position="1"/>
        <end position="56"/>
    </location>
</feature>
<feature type="compositionally biased region" description="Polar residues" evidence="1">
    <location>
        <begin position="143"/>
        <end position="153"/>
    </location>
</feature>
<feature type="region of interest" description="Disordered" evidence="1">
    <location>
        <begin position="314"/>
        <end position="390"/>
    </location>
</feature>
<feature type="compositionally biased region" description="Low complexity" evidence="1">
    <location>
        <begin position="415"/>
        <end position="433"/>
    </location>
</feature>
<dbReference type="EMBL" id="KV875099">
    <property type="protein sequence ID" value="OIW27496.1"/>
    <property type="molecule type" value="Genomic_DNA"/>
</dbReference>
<protein>
    <submittedName>
        <fullName evidence="2">Uncharacterized protein</fullName>
    </submittedName>
</protein>
<feature type="compositionally biased region" description="Pro residues" evidence="1">
    <location>
        <begin position="434"/>
        <end position="443"/>
    </location>
</feature>
<evidence type="ECO:0000313" key="3">
    <source>
        <dbReference type="Proteomes" id="UP000182658"/>
    </source>
</evidence>
<dbReference type="AlphaFoldDB" id="A0A1J7JCQ1"/>
<feature type="compositionally biased region" description="Acidic residues" evidence="1">
    <location>
        <begin position="117"/>
        <end position="130"/>
    </location>
</feature>
<dbReference type="STRING" id="1408157.A0A1J7JCQ1"/>
<dbReference type="PANTHER" id="PTHR48125:SF12">
    <property type="entry name" value="AT HOOK TRANSCRIPTION FACTOR FAMILY-RELATED"/>
    <property type="match status" value="1"/>
</dbReference>
<name>A0A1J7JCQ1_9PEZI</name>
<dbReference type="OrthoDB" id="5235778at2759"/>
<reference evidence="2 3" key="1">
    <citation type="submission" date="2016-10" db="EMBL/GenBank/DDBJ databases">
        <title>Draft genome sequence of Coniochaeta ligniaria NRRL30616, a lignocellulolytic fungus for bioabatement of inhibitors in plant biomass hydrolysates.</title>
        <authorList>
            <consortium name="DOE Joint Genome Institute"/>
            <person name="Jimenez D.J."/>
            <person name="Hector R.E."/>
            <person name="Riley R."/>
            <person name="Sun H."/>
            <person name="Grigoriev I.V."/>
            <person name="Van Elsas J.D."/>
            <person name="Nichols N.N."/>
        </authorList>
    </citation>
    <scope>NUCLEOTIDE SEQUENCE [LARGE SCALE GENOMIC DNA]</scope>
    <source>
        <strain evidence="2 3">NRRL 30616</strain>
    </source>
</reference>
<dbReference type="PANTHER" id="PTHR48125">
    <property type="entry name" value="LP07818P1"/>
    <property type="match status" value="1"/>
</dbReference>
<keyword evidence="3" id="KW-1185">Reference proteome</keyword>
<gene>
    <name evidence="2" type="ORF">CONLIGDRAFT_433757</name>
</gene>
<evidence type="ECO:0000256" key="1">
    <source>
        <dbReference type="SAM" id="MobiDB-lite"/>
    </source>
</evidence>
<feature type="compositionally biased region" description="Low complexity" evidence="1">
    <location>
        <begin position="325"/>
        <end position="340"/>
    </location>
</feature>
<feature type="region of interest" description="Disordered" evidence="1">
    <location>
        <begin position="70"/>
        <end position="225"/>
    </location>
</feature>
<feature type="compositionally biased region" description="Polar residues" evidence="1">
    <location>
        <begin position="180"/>
        <end position="190"/>
    </location>
</feature>
<feature type="compositionally biased region" description="Polar residues" evidence="1">
    <location>
        <begin position="1"/>
        <end position="19"/>
    </location>
</feature>
<organism evidence="2 3">
    <name type="scientific">Coniochaeta ligniaria NRRL 30616</name>
    <dbReference type="NCBI Taxonomy" id="1408157"/>
    <lineage>
        <taxon>Eukaryota</taxon>
        <taxon>Fungi</taxon>
        <taxon>Dikarya</taxon>
        <taxon>Ascomycota</taxon>
        <taxon>Pezizomycotina</taxon>
        <taxon>Sordariomycetes</taxon>
        <taxon>Sordariomycetidae</taxon>
        <taxon>Coniochaetales</taxon>
        <taxon>Coniochaetaceae</taxon>
        <taxon>Coniochaeta</taxon>
    </lineage>
</organism>
<evidence type="ECO:0000313" key="2">
    <source>
        <dbReference type="EMBL" id="OIW27496.1"/>
    </source>
</evidence>